<organism evidence="2 3">
    <name type="scientific">Alkalihalobacillus trypoxylicola</name>
    <dbReference type="NCBI Taxonomy" id="519424"/>
    <lineage>
        <taxon>Bacteria</taxon>
        <taxon>Bacillati</taxon>
        <taxon>Bacillota</taxon>
        <taxon>Bacilli</taxon>
        <taxon>Bacillales</taxon>
        <taxon>Bacillaceae</taxon>
        <taxon>Alkalihalobacillus</taxon>
    </lineage>
</organism>
<keyword evidence="1" id="KW-0812">Transmembrane</keyword>
<dbReference type="InterPro" id="IPR007163">
    <property type="entry name" value="VCA0040-like"/>
</dbReference>
<reference evidence="2" key="1">
    <citation type="submission" date="2016-02" db="EMBL/GenBank/DDBJ databases">
        <title>Genome sequence of Bacillus trypoxylicola KCTC 13244(T).</title>
        <authorList>
            <person name="Jeong H."/>
            <person name="Park S.-H."/>
            <person name="Choi S.-K."/>
        </authorList>
    </citation>
    <scope>NUCLEOTIDE SEQUENCE [LARGE SCALE GENOMIC DNA]</scope>
    <source>
        <strain evidence="2">KCTC 13244</strain>
    </source>
</reference>
<comment type="caution">
    <text evidence="2">The sequence shown here is derived from an EMBL/GenBank/DDBJ whole genome shotgun (WGS) entry which is preliminary data.</text>
</comment>
<evidence type="ECO:0000313" key="3">
    <source>
        <dbReference type="Proteomes" id="UP000075806"/>
    </source>
</evidence>
<dbReference type="Pfam" id="PF04018">
    <property type="entry name" value="VCA0040-like"/>
    <property type="match status" value="1"/>
</dbReference>
<protein>
    <recommendedName>
        <fullName evidence="4">DUF368 domain-containing protein</fullName>
    </recommendedName>
</protein>
<dbReference type="PANTHER" id="PTHR37308">
    <property type="entry name" value="INTEGRAL MEMBRANE PROTEIN"/>
    <property type="match status" value="1"/>
</dbReference>
<evidence type="ECO:0000256" key="1">
    <source>
        <dbReference type="SAM" id="Phobius"/>
    </source>
</evidence>
<name>A0A161PBP0_9BACI</name>
<dbReference type="AlphaFoldDB" id="A0A161PBP0"/>
<keyword evidence="1" id="KW-0472">Membrane</keyword>
<evidence type="ECO:0008006" key="4">
    <source>
        <dbReference type="Google" id="ProtNLM"/>
    </source>
</evidence>
<gene>
    <name evidence="2" type="ORF">AZF04_08975</name>
</gene>
<keyword evidence="3" id="KW-1185">Reference proteome</keyword>
<proteinExistence type="predicted"/>
<dbReference type="PANTHER" id="PTHR37308:SF1">
    <property type="entry name" value="POLYPRENYL-PHOSPHATE TRANSPORTER"/>
    <property type="match status" value="1"/>
</dbReference>
<evidence type="ECO:0000313" key="2">
    <source>
        <dbReference type="EMBL" id="KYG29692.1"/>
    </source>
</evidence>
<dbReference type="OrthoDB" id="9793746at2"/>
<feature type="transmembrane region" description="Helical" evidence="1">
    <location>
        <begin position="6"/>
        <end position="24"/>
    </location>
</feature>
<keyword evidence="1" id="KW-1133">Transmembrane helix</keyword>
<feature type="transmembrane region" description="Helical" evidence="1">
    <location>
        <begin position="74"/>
        <end position="92"/>
    </location>
</feature>
<dbReference type="Proteomes" id="UP000075806">
    <property type="component" value="Unassembled WGS sequence"/>
</dbReference>
<feature type="transmembrane region" description="Helical" evidence="1">
    <location>
        <begin position="182"/>
        <end position="201"/>
    </location>
</feature>
<dbReference type="EMBL" id="LTAO01000023">
    <property type="protein sequence ID" value="KYG29692.1"/>
    <property type="molecule type" value="Genomic_DNA"/>
</dbReference>
<feature type="transmembrane region" description="Helical" evidence="1">
    <location>
        <begin position="213"/>
        <end position="231"/>
    </location>
</feature>
<feature type="transmembrane region" description="Helical" evidence="1">
    <location>
        <begin position="104"/>
        <end position="122"/>
    </location>
</feature>
<feature type="transmembrane region" description="Helical" evidence="1">
    <location>
        <begin position="134"/>
        <end position="153"/>
    </location>
</feature>
<feature type="transmembrane region" description="Helical" evidence="1">
    <location>
        <begin position="237"/>
        <end position="256"/>
    </location>
</feature>
<sequence>MIIGFTEIVPGFSGGTMALLIGLYERLINSIHGITTKEWKKHVLFLINVGLGMGTAIVAGALGIKLLITHYTLPTFYMIMGLVLAIIPSLLQDVDYKSGFRGKHYLLLLVGGLIVASTAFIGEGQMEVIENITPQTYLLLFVSGWLASSALILPGISGTLVFLIFGVYVTILDAVSSFHFPVLIVVGLGVLVGLLITSKLVRYFFMHHRTTTYAVMIGCVAGSLFVIFPGIPVGLGQWLICMIMFLIGFILAGFLGRLKKS</sequence>
<dbReference type="STRING" id="519424.AZF04_08975"/>
<feature type="transmembrane region" description="Helical" evidence="1">
    <location>
        <begin position="45"/>
        <end position="68"/>
    </location>
</feature>
<accession>A0A161PBP0</accession>